<comment type="caution">
    <text evidence="1">The sequence shown here is derived from an EMBL/GenBank/DDBJ whole genome shotgun (WGS) entry which is preliminary data.</text>
</comment>
<proteinExistence type="predicted"/>
<dbReference type="Gene3D" id="3.40.30.10">
    <property type="entry name" value="Glutaredoxin"/>
    <property type="match status" value="1"/>
</dbReference>
<evidence type="ECO:0000313" key="1">
    <source>
        <dbReference type="EMBL" id="PPK95533.1"/>
    </source>
</evidence>
<gene>
    <name evidence="1" type="ORF">LY01_01121</name>
</gene>
<dbReference type="SUPFAM" id="SSF52833">
    <property type="entry name" value="Thioredoxin-like"/>
    <property type="match status" value="1"/>
</dbReference>
<accession>A0A2S6IMT0</accession>
<dbReference type="AlphaFoldDB" id="A0A2S6IMT0"/>
<dbReference type="EMBL" id="PTJE01000002">
    <property type="protein sequence ID" value="PPK95533.1"/>
    <property type="molecule type" value="Genomic_DNA"/>
</dbReference>
<keyword evidence="2" id="KW-1185">Reference proteome</keyword>
<dbReference type="OrthoDB" id="1434620at2"/>
<name>A0A2S6IMT0_9FLAO</name>
<dbReference type="Proteomes" id="UP000239002">
    <property type="component" value="Unassembled WGS sequence"/>
</dbReference>
<evidence type="ECO:0008006" key="3">
    <source>
        <dbReference type="Google" id="ProtNLM"/>
    </source>
</evidence>
<protein>
    <recommendedName>
        <fullName evidence="3">Arsenate reductase-like glutaredoxin family protein</fullName>
    </recommendedName>
</protein>
<dbReference type="InterPro" id="IPR036249">
    <property type="entry name" value="Thioredoxin-like_sf"/>
</dbReference>
<evidence type="ECO:0000313" key="2">
    <source>
        <dbReference type="Proteomes" id="UP000239002"/>
    </source>
</evidence>
<sequence>MISLATSPKQIVLFYNSNQKNHKEIFAYASSAGKHLLAIDVSKDKVAGTTWTEIADVMNLRVRDLIHTDHATFENKYGTDSNIDCDGAIKVLQKDPEMLIFPIAIEGKRAKEIKLYNEILEFFDVDTSSIHIP</sequence>
<organism evidence="1 2">
    <name type="scientific">Nonlabens xylanidelens</name>
    <dbReference type="NCBI Taxonomy" id="191564"/>
    <lineage>
        <taxon>Bacteria</taxon>
        <taxon>Pseudomonadati</taxon>
        <taxon>Bacteroidota</taxon>
        <taxon>Flavobacteriia</taxon>
        <taxon>Flavobacteriales</taxon>
        <taxon>Flavobacteriaceae</taxon>
        <taxon>Nonlabens</taxon>
    </lineage>
</organism>
<reference evidence="1 2" key="1">
    <citation type="submission" date="2018-02" db="EMBL/GenBank/DDBJ databases">
        <title>Genomic Encyclopedia of Archaeal and Bacterial Type Strains, Phase II (KMG-II): from individual species to whole genera.</title>
        <authorList>
            <person name="Goeker M."/>
        </authorList>
    </citation>
    <scope>NUCLEOTIDE SEQUENCE [LARGE SCALE GENOMIC DNA]</scope>
    <source>
        <strain evidence="1 2">DSM 16809</strain>
    </source>
</reference>
<dbReference type="RefSeq" id="WP_104514842.1">
    <property type="nucleotide sequence ID" value="NZ_MQVW01000002.1"/>
</dbReference>